<dbReference type="CDD" id="cd01483">
    <property type="entry name" value="E1_enzyme_family"/>
    <property type="match status" value="1"/>
</dbReference>
<gene>
    <name evidence="8" type="ORF">SAMN02745126_06481</name>
</gene>
<dbReference type="GO" id="GO:0008641">
    <property type="term" value="F:ubiquitin-like modifier activating enzyme activity"/>
    <property type="evidence" value="ECO:0007669"/>
    <property type="project" value="InterPro"/>
</dbReference>
<keyword evidence="2" id="KW-0479">Metal-binding</keyword>
<name>A0A1T4TLM4_9HYPH</name>
<dbReference type="OrthoDB" id="2746358at2"/>
<evidence type="ECO:0000256" key="5">
    <source>
        <dbReference type="ARBA" id="ARBA00023049"/>
    </source>
</evidence>
<dbReference type="RefSeq" id="WP_085938210.1">
    <property type="nucleotide sequence ID" value="NZ_FUWJ01000021.1"/>
</dbReference>
<feature type="domain" description="THIF-type NAD/FAD binding fold" evidence="6">
    <location>
        <begin position="184"/>
        <end position="425"/>
    </location>
</feature>
<dbReference type="InterPro" id="IPR035985">
    <property type="entry name" value="Ubiquitin-activating_enz"/>
</dbReference>
<dbReference type="GO" id="GO:0061503">
    <property type="term" value="F:tRNA threonylcarbamoyladenosine dehydratase"/>
    <property type="evidence" value="ECO:0007669"/>
    <property type="project" value="TreeGrafter"/>
</dbReference>
<dbReference type="GO" id="GO:0008237">
    <property type="term" value="F:metallopeptidase activity"/>
    <property type="evidence" value="ECO:0007669"/>
    <property type="project" value="UniProtKB-KW"/>
</dbReference>
<reference evidence="9" key="1">
    <citation type="submission" date="2017-02" db="EMBL/GenBank/DDBJ databases">
        <authorList>
            <person name="Varghese N."/>
            <person name="Submissions S."/>
        </authorList>
    </citation>
    <scope>NUCLEOTIDE SEQUENCE [LARGE SCALE GENOMIC DNA]</scope>
    <source>
        <strain evidence="9">ATCC 27094</strain>
    </source>
</reference>
<keyword evidence="4" id="KW-0862">Zinc</keyword>
<keyword evidence="5" id="KW-0482">Metalloprotease</keyword>
<keyword evidence="1" id="KW-0645">Protease</keyword>
<evidence type="ECO:0000313" key="8">
    <source>
        <dbReference type="EMBL" id="SKA41284.1"/>
    </source>
</evidence>
<keyword evidence="3" id="KW-0378">Hydrolase</keyword>
<dbReference type="SUPFAM" id="SSF69572">
    <property type="entry name" value="Activating enzymes of the ubiquitin-like proteins"/>
    <property type="match status" value="1"/>
</dbReference>
<dbReference type="GO" id="GO:0061504">
    <property type="term" value="P:cyclic threonylcarbamoyladenosine biosynthetic process"/>
    <property type="evidence" value="ECO:0007669"/>
    <property type="project" value="TreeGrafter"/>
</dbReference>
<dbReference type="InterPro" id="IPR000594">
    <property type="entry name" value="ThiF_NAD_FAD-bd"/>
</dbReference>
<organism evidence="8 9">
    <name type="scientific">Enhydrobacter aerosaccus</name>
    <dbReference type="NCBI Taxonomy" id="225324"/>
    <lineage>
        <taxon>Bacteria</taxon>
        <taxon>Pseudomonadati</taxon>
        <taxon>Pseudomonadota</taxon>
        <taxon>Alphaproteobacteria</taxon>
        <taxon>Hyphomicrobiales</taxon>
        <taxon>Enhydrobacter</taxon>
    </lineage>
</organism>
<evidence type="ECO:0000256" key="4">
    <source>
        <dbReference type="ARBA" id="ARBA00022833"/>
    </source>
</evidence>
<feature type="domain" description="JAB" evidence="7">
    <location>
        <begin position="10"/>
        <end position="137"/>
    </location>
</feature>
<dbReference type="Pfam" id="PF14464">
    <property type="entry name" value="Prok-JAB"/>
    <property type="match status" value="1"/>
</dbReference>
<evidence type="ECO:0000256" key="3">
    <source>
        <dbReference type="ARBA" id="ARBA00022801"/>
    </source>
</evidence>
<dbReference type="AlphaFoldDB" id="A0A1T4TLM4"/>
<dbReference type="InterPro" id="IPR028090">
    <property type="entry name" value="JAB_dom_prok"/>
</dbReference>
<dbReference type="Proteomes" id="UP000190092">
    <property type="component" value="Unassembled WGS sequence"/>
</dbReference>
<dbReference type="InterPro" id="IPR045886">
    <property type="entry name" value="ThiF/MoeB/HesA"/>
</dbReference>
<accession>A0A1T4TLM4</accession>
<evidence type="ECO:0000259" key="6">
    <source>
        <dbReference type="Pfam" id="PF00899"/>
    </source>
</evidence>
<dbReference type="GO" id="GO:0046872">
    <property type="term" value="F:metal ion binding"/>
    <property type="evidence" value="ECO:0007669"/>
    <property type="project" value="UniProtKB-KW"/>
</dbReference>
<evidence type="ECO:0000256" key="1">
    <source>
        <dbReference type="ARBA" id="ARBA00022670"/>
    </source>
</evidence>
<dbReference type="GO" id="GO:0006508">
    <property type="term" value="P:proteolysis"/>
    <property type="evidence" value="ECO:0007669"/>
    <property type="project" value="UniProtKB-KW"/>
</dbReference>
<evidence type="ECO:0000259" key="7">
    <source>
        <dbReference type="Pfam" id="PF14464"/>
    </source>
</evidence>
<sequence>MTTYSATFQAAHADELQRLILRDDGCEHAAYILFNKANINIDPWDRQAHVKYLSAKIVPVPDEQVLEATPNLVSWQTASFIRSLKEAVANDQVLAIIHSHPGGLRSFSRQDDTNEAELVQLAQNRNGPDTPMLSFIMTADKTLTGRIWLSRQYHAPMRLIRTIGESFRLHYASRGFSSTRLAFDRQALAFGKALNEDLSRLRVGVVGCGGTGSAVAMLLPRVGIGHVGLIDNDIVDVTNLNRLHGARQADADAMAPKVQVVARAIAELGLGTRVVYREAWVGDPECYDLLKSCDIIFGCTDDNEGRLFLSRLALFYLIPVIDLGLAIKVTDAGPPAIEALDGRVTVLTPGNACLSCRGVVEAARAAEEAMRRTTPALYEKRKAEAYVFGEGNPNPVVVTFTTELATMAVNEMLQRFNGFRGPHGFRANQLRRFHLMMDAKPGARAAAGCALCDSEGYWGRGDMKPFLDRTS</sequence>
<protein>
    <submittedName>
        <fullName evidence="8">JAB domain-containing protein</fullName>
    </submittedName>
</protein>
<proteinExistence type="predicted"/>
<evidence type="ECO:0000256" key="2">
    <source>
        <dbReference type="ARBA" id="ARBA00022723"/>
    </source>
</evidence>
<dbReference type="PANTHER" id="PTHR43267">
    <property type="entry name" value="TRNA THREONYLCARBAMOYLADENOSINE DEHYDRATASE"/>
    <property type="match status" value="1"/>
</dbReference>
<dbReference type="PANTHER" id="PTHR43267:SF1">
    <property type="entry name" value="TRNA THREONYLCARBAMOYLADENOSINE DEHYDRATASE"/>
    <property type="match status" value="1"/>
</dbReference>
<evidence type="ECO:0000313" key="9">
    <source>
        <dbReference type="Proteomes" id="UP000190092"/>
    </source>
</evidence>
<dbReference type="STRING" id="225324.SAMN02745126_06481"/>
<dbReference type="EMBL" id="FUWJ01000021">
    <property type="protein sequence ID" value="SKA41284.1"/>
    <property type="molecule type" value="Genomic_DNA"/>
</dbReference>
<dbReference type="Pfam" id="PF00899">
    <property type="entry name" value="ThiF"/>
    <property type="match status" value="1"/>
</dbReference>
<keyword evidence="9" id="KW-1185">Reference proteome</keyword>
<dbReference type="Gene3D" id="3.40.50.720">
    <property type="entry name" value="NAD(P)-binding Rossmann-like Domain"/>
    <property type="match status" value="1"/>
</dbReference>